<protein>
    <submittedName>
        <fullName evidence="1">Uncharacterized protein</fullName>
    </submittedName>
</protein>
<gene>
    <name evidence="1" type="ORF">RIF29_46994</name>
</gene>
<comment type="caution">
    <text evidence="1">The sequence shown here is derived from an EMBL/GenBank/DDBJ whole genome shotgun (WGS) entry which is preliminary data.</text>
</comment>
<name>A0AAN9DTJ8_CROPI</name>
<reference evidence="1 2" key="1">
    <citation type="submission" date="2024-01" db="EMBL/GenBank/DDBJ databases">
        <title>The genomes of 5 underutilized Papilionoideae crops provide insights into root nodulation and disease resistanc.</title>
        <authorList>
            <person name="Yuan L."/>
        </authorList>
    </citation>
    <scope>NUCLEOTIDE SEQUENCE [LARGE SCALE GENOMIC DNA]</scope>
    <source>
        <strain evidence="1">ZHUSHIDOU_FW_LH</strain>
        <tissue evidence="1">Leaf</tissue>
    </source>
</reference>
<dbReference type="Proteomes" id="UP001372338">
    <property type="component" value="Unassembled WGS sequence"/>
</dbReference>
<dbReference type="EMBL" id="JAYWIO010000063">
    <property type="protein sequence ID" value="KAK7234345.1"/>
    <property type="molecule type" value="Genomic_DNA"/>
</dbReference>
<accession>A0AAN9DTJ8</accession>
<organism evidence="1 2">
    <name type="scientific">Crotalaria pallida</name>
    <name type="common">Smooth rattlebox</name>
    <name type="synonym">Crotalaria striata</name>
    <dbReference type="NCBI Taxonomy" id="3830"/>
    <lineage>
        <taxon>Eukaryota</taxon>
        <taxon>Viridiplantae</taxon>
        <taxon>Streptophyta</taxon>
        <taxon>Embryophyta</taxon>
        <taxon>Tracheophyta</taxon>
        <taxon>Spermatophyta</taxon>
        <taxon>Magnoliopsida</taxon>
        <taxon>eudicotyledons</taxon>
        <taxon>Gunneridae</taxon>
        <taxon>Pentapetalae</taxon>
        <taxon>rosids</taxon>
        <taxon>fabids</taxon>
        <taxon>Fabales</taxon>
        <taxon>Fabaceae</taxon>
        <taxon>Papilionoideae</taxon>
        <taxon>50 kb inversion clade</taxon>
        <taxon>genistoids sensu lato</taxon>
        <taxon>core genistoids</taxon>
        <taxon>Crotalarieae</taxon>
        <taxon>Crotalaria</taxon>
    </lineage>
</organism>
<dbReference type="AlphaFoldDB" id="A0AAN9DTJ8"/>
<sequence>MMRLPSFCLPAGSCVTSRLVSFTVYSASARIEILGNVSKIVRSLISLFPVFCFALRAIGIPFVSSSFALSEVLRYSYSWSSCSIYFHVKC</sequence>
<keyword evidence="2" id="KW-1185">Reference proteome</keyword>
<proteinExistence type="predicted"/>
<evidence type="ECO:0000313" key="1">
    <source>
        <dbReference type="EMBL" id="KAK7234345.1"/>
    </source>
</evidence>
<evidence type="ECO:0000313" key="2">
    <source>
        <dbReference type="Proteomes" id="UP001372338"/>
    </source>
</evidence>